<protein>
    <recommendedName>
        <fullName evidence="7">Transmembrane 9 superfamily member</fullName>
    </recommendedName>
</protein>
<feature type="transmembrane region" description="Helical" evidence="7">
    <location>
        <begin position="228"/>
        <end position="253"/>
    </location>
</feature>
<evidence type="ECO:0000256" key="7">
    <source>
        <dbReference type="RuleBase" id="RU363079"/>
    </source>
</evidence>
<dbReference type="PANTHER" id="PTHR10766">
    <property type="entry name" value="TRANSMEMBRANE 9 SUPERFAMILY PROTEIN"/>
    <property type="match status" value="1"/>
</dbReference>
<sequence length="591" mass="67198">MRAYVIALVLGVQVVGAKKKDDPNYRLHEKVPVQVNNVGPFHNPAETYEFYSLPYCAPESPEIHDHDIGSSLAGDRRTSSLYDLRFRVDIQWHPLCEYTLMSDEVDKFISAIKQNYLFEMFVDGLPVKGFIGEMETTPTRYQNGESKNETSYYLFTHLEFSLAYNKDNVIAVNLTTDARQRRKLTPGNPAKVEFSYSAQWKETEVPYSKRMSILIDAALHDQSVDIHWLSIVNSFVLVILLTSFLAIILMRILRKDFARYMQDTEEADDDEEVGWKRIHGDVFRPPPYLMIFTAMVGSGAQILALSSGLLVLALIGMFYPGNRGALYVAAIVLYALTASVAGYVSTNLYVKLGGKKWATNAVLAAGIFTCPFFCVFSIVNMVAIYYGSTSALPLHVVFMIIVLFAVVTFPLSILGSMRAKKQENEYKPPCPPNVKPRELPAIPWYRSSPFQMLMAGFLPFSAIYIELHYIFASVWGHRVYTLFGILTLAFLILLVVTAFVTVALTYFQIAMEDYRWWWRSLLSGGSTGVFVFLYAAFYYYNRSEMNGALQFVFFFGYMFLVSYGFFLMLGAVGYWMANVFITHIYLTIKVE</sequence>
<feature type="transmembrane region" description="Helical" evidence="7">
    <location>
        <begin position="552"/>
        <end position="577"/>
    </location>
</feature>
<dbReference type="GO" id="GO:0072657">
    <property type="term" value="P:protein localization to membrane"/>
    <property type="evidence" value="ECO:0007669"/>
    <property type="project" value="TreeGrafter"/>
</dbReference>
<dbReference type="GO" id="GO:0016020">
    <property type="term" value="C:membrane"/>
    <property type="evidence" value="ECO:0007669"/>
    <property type="project" value="UniProtKB-SubCell"/>
</dbReference>
<evidence type="ECO:0000256" key="3">
    <source>
        <dbReference type="ARBA" id="ARBA00022692"/>
    </source>
</evidence>
<feature type="chain" id="PRO_5031604246" description="Transmembrane 9 superfamily member" evidence="7">
    <location>
        <begin position="18"/>
        <end position="591"/>
    </location>
</feature>
<gene>
    <name evidence="8" type="ORF">LGLO00237_LOCUS30439</name>
</gene>
<feature type="transmembrane region" description="Helical" evidence="7">
    <location>
        <begin position="483"/>
        <end position="509"/>
    </location>
</feature>
<keyword evidence="4 7" id="KW-0732">Signal</keyword>
<evidence type="ECO:0000256" key="5">
    <source>
        <dbReference type="ARBA" id="ARBA00022989"/>
    </source>
</evidence>
<evidence type="ECO:0000256" key="6">
    <source>
        <dbReference type="ARBA" id="ARBA00023136"/>
    </source>
</evidence>
<evidence type="ECO:0000256" key="2">
    <source>
        <dbReference type="ARBA" id="ARBA00005227"/>
    </source>
</evidence>
<keyword evidence="6 7" id="KW-0472">Membrane</keyword>
<dbReference type="EMBL" id="HBIV01043373">
    <property type="protein sequence ID" value="CAE0678657.1"/>
    <property type="molecule type" value="Transcribed_RNA"/>
</dbReference>
<organism evidence="8">
    <name type="scientific">Lotharella globosa</name>
    <dbReference type="NCBI Taxonomy" id="91324"/>
    <lineage>
        <taxon>Eukaryota</taxon>
        <taxon>Sar</taxon>
        <taxon>Rhizaria</taxon>
        <taxon>Cercozoa</taxon>
        <taxon>Chlorarachniophyceae</taxon>
        <taxon>Lotharella</taxon>
    </lineage>
</organism>
<dbReference type="InterPro" id="IPR004240">
    <property type="entry name" value="EMP70"/>
</dbReference>
<feature type="transmembrane region" description="Helical" evidence="7">
    <location>
        <begin position="288"/>
        <end position="319"/>
    </location>
</feature>
<evidence type="ECO:0000256" key="1">
    <source>
        <dbReference type="ARBA" id="ARBA00004141"/>
    </source>
</evidence>
<evidence type="ECO:0000256" key="4">
    <source>
        <dbReference type="ARBA" id="ARBA00022729"/>
    </source>
</evidence>
<feature type="transmembrane region" description="Helical" evidence="7">
    <location>
        <begin position="521"/>
        <end position="540"/>
    </location>
</feature>
<feature type="transmembrane region" description="Helical" evidence="7">
    <location>
        <begin position="362"/>
        <end position="386"/>
    </location>
</feature>
<reference evidence="8" key="1">
    <citation type="submission" date="2021-01" db="EMBL/GenBank/DDBJ databases">
        <authorList>
            <person name="Corre E."/>
            <person name="Pelletier E."/>
            <person name="Niang G."/>
            <person name="Scheremetjew M."/>
            <person name="Finn R."/>
            <person name="Kale V."/>
            <person name="Holt S."/>
            <person name="Cochrane G."/>
            <person name="Meng A."/>
            <person name="Brown T."/>
            <person name="Cohen L."/>
        </authorList>
    </citation>
    <scope>NUCLEOTIDE SEQUENCE</scope>
    <source>
        <strain evidence="8">CCCM811</strain>
    </source>
</reference>
<dbReference type="AlphaFoldDB" id="A0A7S4DYJ3"/>
<feature type="transmembrane region" description="Helical" evidence="7">
    <location>
        <begin position="392"/>
        <end position="414"/>
    </location>
</feature>
<keyword evidence="5 7" id="KW-1133">Transmembrane helix</keyword>
<feature type="transmembrane region" description="Helical" evidence="7">
    <location>
        <begin position="325"/>
        <end position="350"/>
    </location>
</feature>
<comment type="subcellular location">
    <subcellularLocation>
        <location evidence="1">Membrane</location>
        <topology evidence="1">Multi-pass membrane protein</topology>
    </subcellularLocation>
</comment>
<proteinExistence type="inferred from homology"/>
<dbReference type="PANTHER" id="PTHR10766:SF177">
    <property type="entry name" value="TRANSMEMBRANE 9 SUPERFAMILY MEMBER 1"/>
    <property type="match status" value="1"/>
</dbReference>
<accession>A0A7S4DYJ3</accession>
<comment type="similarity">
    <text evidence="2 7">Belongs to the nonaspanin (TM9SF) (TC 9.A.2) family.</text>
</comment>
<dbReference type="Pfam" id="PF02990">
    <property type="entry name" value="EMP70"/>
    <property type="match status" value="1"/>
</dbReference>
<name>A0A7S4DYJ3_9EUKA</name>
<feature type="transmembrane region" description="Helical" evidence="7">
    <location>
        <begin position="452"/>
        <end position="471"/>
    </location>
</feature>
<keyword evidence="3 7" id="KW-0812">Transmembrane</keyword>
<feature type="signal peptide" evidence="7">
    <location>
        <begin position="1"/>
        <end position="17"/>
    </location>
</feature>
<evidence type="ECO:0000313" key="8">
    <source>
        <dbReference type="EMBL" id="CAE0678657.1"/>
    </source>
</evidence>